<comment type="function">
    <text evidence="8">Component of the Mediator complex, a coactivator involved in the regulated transcription of nearly all RNA polymerase II-dependent genes. Mediator functions as a bridge to convey information from gene-specific regulatory proteins to the basal RNA polymerase II transcription machinery. Mediator is recruited to promoters by direct interactions with regulatory proteins and serves as a scaffold for the assembly of a functional preinitiation complex with RNA polymerase II and the general transcription factors.</text>
</comment>
<dbReference type="AlphaFoldDB" id="A0A284QRS3"/>
<dbReference type="GO" id="GO:0003712">
    <property type="term" value="F:transcription coregulator activity"/>
    <property type="evidence" value="ECO:0007669"/>
    <property type="project" value="TreeGrafter"/>
</dbReference>
<gene>
    <name evidence="10" type="ORF">ARMOST_02387</name>
</gene>
<keyword evidence="7 8" id="KW-0539">Nucleus</keyword>
<dbReference type="Pfam" id="PF11221">
    <property type="entry name" value="Med21"/>
    <property type="match status" value="1"/>
</dbReference>
<dbReference type="OMA" id="AINRVEM"/>
<dbReference type="InterPro" id="IPR037212">
    <property type="entry name" value="Med7/Med21-like"/>
</dbReference>
<dbReference type="PANTHER" id="PTHR13381">
    <property type="entry name" value="RNA POLYMERASE II HOLOENZYME COMPONENT SRB7"/>
    <property type="match status" value="1"/>
</dbReference>
<evidence type="ECO:0000256" key="3">
    <source>
        <dbReference type="ARBA" id="ARBA00019691"/>
    </source>
</evidence>
<dbReference type="GO" id="GO:0006357">
    <property type="term" value="P:regulation of transcription by RNA polymerase II"/>
    <property type="evidence" value="ECO:0007669"/>
    <property type="project" value="TreeGrafter"/>
</dbReference>
<dbReference type="OrthoDB" id="526653at2759"/>
<accession>A0A284QRS3</accession>
<comment type="subcellular location">
    <subcellularLocation>
        <location evidence="1 8">Nucleus</location>
    </subcellularLocation>
</comment>
<evidence type="ECO:0000256" key="4">
    <source>
        <dbReference type="ARBA" id="ARBA00023015"/>
    </source>
</evidence>
<sequence length="162" mass="18185">MLTELTHMDRITQLQDEIEQVLASPRPGESLTTSALSKLLTIMSNSLVYLTSRSNFLQVNPAVPVTKSRNPEKYDVAEIFEGNKRELVIDLIAKAKQVEYLIQSLPQPEAEEEQAKRLQRLQEEMSVADAEYAGALKRTKSLHAQVSEVLKTVLSDNHGPVR</sequence>
<evidence type="ECO:0000256" key="1">
    <source>
        <dbReference type="ARBA" id="ARBA00004123"/>
    </source>
</evidence>
<protein>
    <recommendedName>
        <fullName evidence="3 8">Mediator of RNA polymerase II transcription subunit 21</fullName>
    </recommendedName>
</protein>
<comment type="similarity">
    <text evidence="2 8">Belongs to the Mediator complex subunit 21 family.</text>
</comment>
<evidence type="ECO:0000313" key="10">
    <source>
        <dbReference type="EMBL" id="SJK99101.1"/>
    </source>
</evidence>
<organism evidence="10 11">
    <name type="scientific">Armillaria ostoyae</name>
    <name type="common">Armillaria root rot fungus</name>
    <dbReference type="NCBI Taxonomy" id="47428"/>
    <lineage>
        <taxon>Eukaryota</taxon>
        <taxon>Fungi</taxon>
        <taxon>Dikarya</taxon>
        <taxon>Basidiomycota</taxon>
        <taxon>Agaricomycotina</taxon>
        <taxon>Agaricomycetes</taxon>
        <taxon>Agaricomycetidae</taxon>
        <taxon>Agaricales</taxon>
        <taxon>Marasmiineae</taxon>
        <taxon>Physalacriaceae</taxon>
        <taxon>Armillaria</taxon>
    </lineage>
</organism>
<evidence type="ECO:0000256" key="9">
    <source>
        <dbReference type="SAM" id="Coils"/>
    </source>
</evidence>
<dbReference type="EMBL" id="FUEG01000001">
    <property type="protein sequence ID" value="SJK99101.1"/>
    <property type="molecule type" value="Genomic_DNA"/>
</dbReference>
<evidence type="ECO:0000256" key="5">
    <source>
        <dbReference type="ARBA" id="ARBA00023159"/>
    </source>
</evidence>
<evidence type="ECO:0000256" key="7">
    <source>
        <dbReference type="ARBA" id="ARBA00023242"/>
    </source>
</evidence>
<keyword evidence="6 8" id="KW-0804">Transcription</keyword>
<evidence type="ECO:0000256" key="6">
    <source>
        <dbReference type="ARBA" id="ARBA00023163"/>
    </source>
</evidence>
<keyword evidence="9" id="KW-0175">Coiled coil</keyword>
<dbReference type="Proteomes" id="UP000219338">
    <property type="component" value="Unassembled WGS sequence"/>
</dbReference>
<dbReference type="STRING" id="47428.A0A284QRS3"/>
<evidence type="ECO:0000256" key="2">
    <source>
        <dbReference type="ARBA" id="ARBA00005770"/>
    </source>
</evidence>
<reference evidence="11" key="1">
    <citation type="journal article" date="2017" name="Nat. Ecol. Evol.">
        <title>Genome expansion and lineage-specific genetic innovations in the forest pathogenic fungi Armillaria.</title>
        <authorList>
            <person name="Sipos G."/>
            <person name="Prasanna A.N."/>
            <person name="Walter M.C."/>
            <person name="O'Connor E."/>
            <person name="Balint B."/>
            <person name="Krizsan K."/>
            <person name="Kiss B."/>
            <person name="Hess J."/>
            <person name="Varga T."/>
            <person name="Slot J."/>
            <person name="Riley R."/>
            <person name="Boka B."/>
            <person name="Rigling D."/>
            <person name="Barry K."/>
            <person name="Lee J."/>
            <person name="Mihaltcheva S."/>
            <person name="LaButti K."/>
            <person name="Lipzen A."/>
            <person name="Waldron R."/>
            <person name="Moloney N.M."/>
            <person name="Sperisen C."/>
            <person name="Kredics L."/>
            <person name="Vagvoelgyi C."/>
            <person name="Patrignani A."/>
            <person name="Fitzpatrick D."/>
            <person name="Nagy I."/>
            <person name="Doyle S."/>
            <person name="Anderson J.B."/>
            <person name="Grigoriev I.V."/>
            <person name="Gueldener U."/>
            <person name="Muensterkoetter M."/>
            <person name="Nagy L.G."/>
        </authorList>
    </citation>
    <scope>NUCLEOTIDE SEQUENCE [LARGE SCALE GENOMIC DNA]</scope>
    <source>
        <strain evidence="11">C18/9</strain>
    </source>
</reference>
<keyword evidence="11" id="KW-1185">Reference proteome</keyword>
<dbReference type="PANTHER" id="PTHR13381:SF0">
    <property type="entry name" value="MEDIATOR OF RNA POLYMERASE II TRANSCRIPTION SUBUNIT 21"/>
    <property type="match status" value="1"/>
</dbReference>
<dbReference type="InterPro" id="IPR021384">
    <property type="entry name" value="Mediator_Med21"/>
</dbReference>
<keyword evidence="5 8" id="KW-0010">Activator</keyword>
<comment type="subunit">
    <text evidence="8">Component of the Mediator complex.</text>
</comment>
<keyword evidence="4 8" id="KW-0805">Transcription regulation</keyword>
<proteinExistence type="inferred from homology"/>
<evidence type="ECO:0000256" key="8">
    <source>
        <dbReference type="RuleBase" id="RU366036"/>
    </source>
</evidence>
<dbReference type="Gene3D" id="6.10.280.10">
    <property type="entry name" value="Mediator complex, subunit Med21"/>
    <property type="match status" value="1"/>
</dbReference>
<feature type="coiled-coil region" evidence="9">
    <location>
        <begin position="111"/>
        <end position="138"/>
    </location>
</feature>
<dbReference type="GO" id="GO:0016592">
    <property type="term" value="C:mediator complex"/>
    <property type="evidence" value="ECO:0007669"/>
    <property type="project" value="UniProtKB-UniRule"/>
</dbReference>
<evidence type="ECO:0000313" key="11">
    <source>
        <dbReference type="Proteomes" id="UP000219338"/>
    </source>
</evidence>
<name>A0A284QRS3_ARMOS</name>
<dbReference type="SUPFAM" id="SSF140718">
    <property type="entry name" value="Mediator hinge subcomplex-like"/>
    <property type="match status" value="1"/>
</dbReference>